<dbReference type="GO" id="GO:0006816">
    <property type="term" value="P:calcium ion transport"/>
    <property type="evidence" value="ECO:0007669"/>
    <property type="project" value="InterPro"/>
</dbReference>
<keyword evidence="4 5" id="KW-0472">Membrane</keyword>
<dbReference type="eggNOG" id="KOG3533">
    <property type="taxonomic scope" value="Eukaryota"/>
</dbReference>
<dbReference type="OrthoDB" id="295684at2759"/>
<evidence type="ECO:0000313" key="8">
    <source>
        <dbReference type="Proteomes" id="UP000008983"/>
    </source>
</evidence>
<comment type="subcellular location">
    <subcellularLocation>
        <location evidence="1">Membrane</location>
        <topology evidence="1">Multi-pass membrane protein</topology>
    </subcellularLocation>
</comment>
<evidence type="ECO:0000256" key="5">
    <source>
        <dbReference type="SAM" id="Phobius"/>
    </source>
</evidence>
<dbReference type="InterPro" id="IPR015925">
    <property type="entry name" value="Ryanodine_IP3_receptor"/>
</dbReference>
<proteinExistence type="predicted"/>
<feature type="domain" description="Ion transport" evidence="6">
    <location>
        <begin position="122"/>
        <end position="213"/>
    </location>
</feature>
<name>G0R0G0_ICHMU</name>
<keyword evidence="3 5" id="KW-1133">Transmembrane helix</keyword>
<dbReference type="GeneID" id="14905137"/>
<dbReference type="PANTHER" id="PTHR45816:SF4">
    <property type="entry name" value="RYR_IP3R HOMOLOGY ASSOCIATED DOMAIN-CONTAINING PROTEIN"/>
    <property type="match status" value="1"/>
</dbReference>
<dbReference type="AlphaFoldDB" id="G0R0G0"/>
<dbReference type="GO" id="GO:0016020">
    <property type="term" value="C:membrane"/>
    <property type="evidence" value="ECO:0007669"/>
    <property type="project" value="UniProtKB-SubCell"/>
</dbReference>
<evidence type="ECO:0000256" key="3">
    <source>
        <dbReference type="ARBA" id="ARBA00022989"/>
    </source>
</evidence>
<dbReference type="Gene3D" id="1.10.287.70">
    <property type="match status" value="1"/>
</dbReference>
<dbReference type="STRING" id="857967.G0R0G0"/>
<dbReference type="InterPro" id="IPR005821">
    <property type="entry name" value="Ion_trans_dom"/>
</dbReference>
<sequence length="301" mass="35309">MLPLESMQTIEDLQEFDLYKGYQFEEKEKQKSQVEKVSRILEECFKIQQYEGTNFSEGKLVNNFSYYLEKIQILFKETLSPEGAKESYIKSFILISLDIDNIYNAVYFIITILAVNKSEDPLVYAFLLLDIVKRSLDLQNVIAAITTNARNLLKFACLGLIILYIYAIIGYNNFKDFFNKEAGAFSDTFFLTITSVIKEGLRNGGGIADSLNNIDYNDENSYSNIWKRYAYDLSFFGYNRQHIDTFNKNGWNYHIYQEHNLYNINECAGIEKYVKDKINDYQTDFFPIQRSLQEEKQKEQK</sequence>
<dbReference type="PANTHER" id="PTHR45816">
    <property type="entry name" value="MIR DOMAIN-CONTAINING PROTEIN"/>
    <property type="match status" value="1"/>
</dbReference>
<dbReference type="Proteomes" id="UP000008983">
    <property type="component" value="Unassembled WGS sequence"/>
</dbReference>
<accession>G0R0G0</accession>
<evidence type="ECO:0000256" key="1">
    <source>
        <dbReference type="ARBA" id="ARBA00004141"/>
    </source>
</evidence>
<evidence type="ECO:0000256" key="4">
    <source>
        <dbReference type="ARBA" id="ARBA00023136"/>
    </source>
</evidence>
<dbReference type="EMBL" id="GL984193">
    <property type="protein sequence ID" value="EGR29039.1"/>
    <property type="molecule type" value="Genomic_DNA"/>
</dbReference>
<dbReference type="GO" id="GO:0005216">
    <property type="term" value="F:monoatomic ion channel activity"/>
    <property type="evidence" value="ECO:0007669"/>
    <property type="project" value="InterPro"/>
</dbReference>
<gene>
    <name evidence="7" type="ORF">IMG5_164510</name>
</gene>
<evidence type="ECO:0000259" key="6">
    <source>
        <dbReference type="Pfam" id="PF00520"/>
    </source>
</evidence>
<keyword evidence="2 5" id="KW-0812">Transmembrane</keyword>
<evidence type="ECO:0000256" key="2">
    <source>
        <dbReference type="ARBA" id="ARBA00022692"/>
    </source>
</evidence>
<dbReference type="InParanoid" id="G0R0G0"/>
<dbReference type="Pfam" id="PF00520">
    <property type="entry name" value="Ion_trans"/>
    <property type="match status" value="1"/>
</dbReference>
<feature type="transmembrane region" description="Helical" evidence="5">
    <location>
        <begin position="152"/>
        <end position="171"/>
    </location>
</feature>
<protein>
    <recommendedName>
        <fullName evidence="6">Ion transport domain-containing protein</fullName>
    </recommendedName>
</protein>
<dbReference type="RefSeq" id="XP_004030275.1">
    <property type="nucleotide sequence ID" value="XM_004030227.1"/>
</dbReference>
<keyword evidence="8" id="KW-1185">Reference proteome</keyword>
<organism evidence="7 8">
    <name type="scientific">Ichthyophthirius multifiliis</name>
    <name type="common">White spot disease agent</name>
    <name type="synonym">Ich</name>
    <dbReference type="NCBI Taxonomy" id="5932"/>
    <lineage>
        <taxon>Eukaryota</taxon>
        <taxon>Sar</taxon>
        <taxon>Alveolata</taxon>
        <taxon>Ciliophora</taxon>
        <taxon>Intramacronucleata</taxon>
        <taxon>Oligohymenophorea</taxon>
        <taxon>Hymenostomatida</taxon>
        <taxon>Ophryoglenina</taxon>
        <taxon>Ichthyophthirius</taxon>
    </lineage>
</organism>
<reference evidence="7 8" key="1">
    <citation type="submission" date="2011-07" db="EMBL/GenBank/DDBJ databases">
        <authorList>
            <person name="Coyne R."/>
            <person name="Brami D."/>
            <person name="Johnson J."/>
            <person name="Hostetler J."/>
            <person name="Hannick L."/>
            <person name="Clark T."/>
            <person name="Cassidy-Hanley D."/>
            <person name="Inman J."/>
        </authorList>
    </citation>
    <scope>NUCLEOTIDE SEQUENCE [LARGE SCALE GENOMIC DNA]</scope>
    <source>
        <strain evidence="7 8">G5</strain>
    </source>
</reference>
<evidence type="ECO:0000313" key="7">
    <source>
        <dbReference type="EMBL" id="EGR29039.1"/>
    </source>
</evidence>